<keyword evidence="4" id="KW-1185">Reference proteome</keyword>
<comment type="caution">
    <text evidence="3">The sequence shown here is derived from an EMBL/GenBank/DDBJ whole genome shotgun (WGS) entry which is preliminary data.</text>
</comment>
<dbReference type="InterPro" id="IPR005654">
    <property type="entry name" value="ATPase_AFG1-like"/>
</dbReference>
<dbReference type="EMBL" id="BSDQ01000001">
    <property type="protein sequence ID" value="GLI31648.1"/>
    <property type="molecule type" value="Genomic_DNA"/>
</dbReference>
<keyword evidence="2" id="KW-0067">ATP-binding</keyword>
<keyword evidence="1" id="KW-0547">Nucleotide-binding</keyword>
<keyword evidence="3" id="KW-0132">Cell division</keyword>
<dbReference type="Pfam" id="PF03969">
    <property type="entry name" value="AFG1_ATPase"/>
    <property type="match status" value="1"/>
</dbReference>
<organism evidence="3 4">
    <name type="scientific">Brachybacterium conglomeratum</name>
    <dbReference type="NCBI Taxonomy" id="47846"/>
    <lineage>
        <taxon>Bacteria</taxon>
        <taxon>Bacillati</taxon>
        <taxon>Actinomycetota</taxon>
        <taxon>Actinomycetes</taxon>
        <taxon>Micrococcales</taxon>
        <taxon>Dermabacteraceae</taxon>
        <taxon>Brachybacterium</taxon>
    </lineage>
</organism>
<gene>
    <name evidence="3" type="ORF">BCONGLO52_24890</name>
</gene>
<dbReference type="InterPro" id="IPR027417">
    <property type="entry name" value="P-loop_NTPase"/>
</dbReference>
<dbReference type="NCBIfam" id="NF040713">
    <property type="entry name" value="ZapE"/>
    <property type="match status" value="1"/>
</dbReference>
<name>A0ABQ5RIF1_9MICO</name>
<accession>A0ABQ5RIF1</accession>
<protein>
    <submittedName>
        <fullName evidence="3">Cell division protein ZapE</fullName>
    </submittedName>
</protein>
<reference evidence="3" key="1">
    <citation type="submission" date="2022-12" db="EMBL/GenBank/DDBJ databases">
        <title>Reference genome sequencing for broad-spectrum identification of bacterial and archaeal isolates by mass spectrometry.</title>
        <authorList>
            <person name="Sekiguchi Y."/>
            <person name="Tourlousse D.M."/>
        </authorList>
    </citation>
    <scope>NUCLEOTIDE SEQUENCE</scope>
    <source>
        <strain evidence="3">5-2</strain>
    </source>
</reference>
<dbReference type="Proteomes" id="UP001144451">
    <property type="component" value="Unassembled WGS sequence"/>
</dbReference>
<evidence type="ECO:0000256" key="2">
    <source>
        <dbReference type="ARBA" id="ARBA00022840"/>
    </source>
</evidence>
<proteinExistence type="predicted"/>
<dbReference type="SUPFAM" id="SSF52540">
    <property type="entry name" value="P-loop containing nucleoside triphosphate hydrolases"/>
    <property type="match status" value="1"/>
</dbReference>
<evidence type="ECO:0000313" key="4">
    <source>
        <dbReference type="Proteomes" id="UP001144451"/>
    </source>
</evidence>
<sequence>MHGDSFAQGTEGRGVSSIIAHRGTARGTARGAGCAPTLTGVTDSLCDRRPEPTLERLLADLVPPPRFAQARLENYVPDPAHPSQQEAKERVSAFAAALDRPRGGFLSRLRRRSEAARGIYLDGGFGVGKTHLLTSLFHAVEGEKVYGTFVEYTDLVGALGFQKAVDLLGASRLVCIDEFELDDPGDTLLMTRLIRELSDRGVSIVATSNTLPDALGEGRFAAQDFLREIQAMAERFEVLRIDGEDYRRRDGVAEISALPEQEVREHAAAQDGATLDGFDELLAHLMRVHPSRYGALIDEVAAAHLTGVHGLTHHHDALRFVVLVDRLYDREVPVLLSLAPVGGADADGRAAASEPGDGVLEDLFSAELLRSGYRKKYLRALSRLASLARDGLVLSR</sequence>
<dbReference type="PANTHER" id="PTHR12169">
    <property type="entry name" value="ATPASE N2B"/>
    <property type="match status" value="1"/>
</dbReference>
<dbReference type="GO" id="GO:0051301">
    <property type="term" value="P:cell division"/>
    <property type="evidence" value="ECO:0007669"/>
    <property type="project" value="UniProtKB-KW"/>
</dbReference>
<dbReference type="Gene3D" id="3.40.50.300">
    <property type="entry name" value="P-loop containing nucleotide triphosphate hydrolases"/>
    <property type="match status" value="1"/>
</dbReference>
<evidence type="ECO:0000256" key="1">
    <source>
        <dbReference type="ARBA" id="ARBA00022741"/>
    </source>
</evidence>
<keyword evidence="3" id="KW-0131">Cell cycle</keyword>
<evidence type="ECO:0000313" key="3">
    <source>
        <dbReference type="EMBL" id="GLI31648.1"/>
    </source>
</evidence>
<dbReference type="PANTHER" id="PTHR12169:SF6">
    <property type="entry name" value="AFG1-LIKE ATPASE"/>
    <property type="match status" value="1"/>
</dbReference>